<gene>
    <name evidence="1" type="ORF">PENARI_c056G00972</name>
</gene>
<evidence type="ECO:0000313" key="1">
    <source>
        <dbReference type="EMBL" id="OGE47200.1"/>
    </source>
</evidence>
<feature type="non-terminal residue" evidence="1">
    <location>
        <position position="1"/>
    </location>
</feature>
<reference evidence="1 2" key="1">
    <citation type="journal article" date="2016" name="Sci. Rep.">
        <title>Penicillium arizonense, a new, genome sequenced fungal species, reveals a high chemical diversity in secreted metabolites.</title>
        <authorList>
            <person name="Grijseels S."/>
            <person name="Nielsen J.C."/>
            <person name="Randelovic M."/>
            <person name="Nielsen J."/>
            <person name="Nielsen K.F."/>
            <person name="Workman M."/>
            <person name="Frisvad J.C."/>
        </authorList>
    </citation>
    <scope>NUCLEOTIDE SEQUENCE [LARGE SCALE GENOMIC DNA]</scope>
    <source>
        <strain evidence="1 2">CBS 141311</strain>
    </source>
</reference>
<feature type="non-terminal residue" evidence="1">
    <location>
        <position position="16"/>
    </location>
</feature>
<dbReference type="EMBL" id="LXJU01000056">
    <property type="protein sequence ID" value="OGE47200.1"/>
    <property type="molecule type" value="Genomic_DNA"/>
</dbReference>
<accession>A0A1F5L2I0</accession>
<dbReference type="Proteomes" id="UP000177622">
    <property type="component" value="Unassembled WGS sequence"/>
</dbReference>
<name>A0A1F5L2I0_PENAI</name>
<organism evidence="1 2">
    <name type="scientific">Penicillium arizonense</name>
    <dbReference type="NCBI Taxonomy" id="1835702"/>
    <lineage>
        <taxon>Eukaryota</taxon>
        <taxon>Fungi</taxon>
        <taxon>Dikarya</taxon>
        <taxon>Ascomycota</taxon>
        <taxon>Pezizomycotina</taxon>
        <taxon>Eurotiomycetes</taxon>
        <taxon>Eurotiomycetidae</taxon>
        <taxon>Eurotiales</taxon>
        <taxon>Aspergillaceae</taxon>
        <taxon>Penicillium</taxon>
    </lineage>
</organism>
<comment type="caution">
    <text evidence="1">The sequence shown here is derived from an EMBL/GenBank/DDBJ whole genome shotgun (WGS) entry which is preliminary data.</text>
</comment>
<proteinExistence type="predicted"/>
<evidence type="ECO:0000313" key="2">
    <source>
        <dbReference type="Proteomes" id="UP000177622"/>
    </source>
</evidence>
<protein>
    <submittedName>
        <fullName evidence="1">Uncharacterized protein</fullName>
    </submittedName>
</protein>
<keyword evidence="2" id="KW-1185">Reference proteome</keyword>
<dbReference type="AlphaFoldDB" id="A0A1F5L2I0"/>
<sequence>RNDRGFGMRKQPVTRS</sequence>